<keyword evidence="3" id="KW-1185">Reference proteome</keyword>
<feature type="region of interest" description="Disordered" evidence="1">
    <location>
        <begin position="25"/>
        <end position="74"/>
    </location>
</feature>
<accession>A0ABD5TJS0</accession>
<protein>
    <submittedName>
        <fullName evidence="2">Uncharacterized protein</fullName>
    </submittedName>
</protein>
<sequence>MPSRSTPLMALLVVVIVTAGCLGGPAPGTEPTTDETPTATATPTPTASPTPPDKTPTYTPPGTEYASEQPDASHSITVENEWNQSVRINVTVVREATNETVHEGSYDVAAGGEQAIYDTAEADPDGIERFTVEATALNATESVTIETSKCHGNVYVEITADGELYPYYAIC</sequence>
<dbReference type="GeneID" id="81210495"/>
<dbReference type="RefSeq" id="WP_284061540.1">
    <property type="nucleotide sequence ID" value="NZ_CP126158.1"/>
</dbReference>
<gene>
    <name evidence="2" type="ORF">ACFQFD_15625</name>
</gene>
<evidence type="ECO:0000313" key="3">
    <source>
        <dbReference type="Proteomes" id="UP001596443"/>
    </source>
</evidence>
<organism evidence="2 3">
    <name type="scientific">Halobaculum halobium</name>
    <dbReference type="NCBI Taxonomy" id="3032281"/>
    <lineage>
        <taxon>Archaea</taxon>
        <taxon>Methanobacteriati</taxon>
        <taxon>Methanobacteriota</taxon>
        <taxon>Stenosarchaea group</taxon>
        <taxon>Halobacteria</taxon>
        <taxon>Halobacteriales</taxon>
        <taxon>Haloferacaceae</taxon>
        <taxon>Halobaculum</taxon>
    </lineage>
</organism>
<evidence type="ECO:0000313" key="2">
    <source>
        <dbReference type="EMBL" id="MFC6787377.1"/>
    </source>
</evidence>
<dbReference type="AlphaFoldDB" id="A0ABD5TJS0"/>
<comment type="caution">
    <text evidence="2">The sequence shown here is derived from an EMBL/GenBank/DDBJ whole genome shotgun (WGS) entry which is preliminary data.</text>
</comment>
<proteinExistence type="predicted"/>
<feature type="compositionally biased region" description="Low complexity" evidence="1">
    <location>
        <begin position="27"/>
        <end position="45"/>
    </location>
</feature>
<evidence type="ECO:0000256" key="1">
    <source>
        <dbReference type="SAM" id="MobiDB-lite"/>
    </source>
</evidence>
<dbReference type="PROSITE" id="PS51257">
    <property type="entry name" value="PROKAR_LIPOPROTEIN"/>
    <property type="match status" value="1"/>
</dbReference>
<name>A0ABD5TJS0_9EURY</name>
<dbReference type="Proteomes" id="UP001596443">
    <property type="component" value="Unassembled WGS sequence"/>
</dbReference>
<dbReference type="EMBL" id="JBHSWX010000012">
    <property type="protein sequence ID" value="MFC6787377.1"/>
    <property type="molecule type" value="Genomic_DNA"/>
</dbReference>
<reference evidence="2 3" key="1">
    <citation type="journal article" date="2019" name="Int. J. Syst. Evol. Microbiol.">
        <title>The Global Catalogue of Microorganisms (GCM) 10K type strain sequencing project: providing services to taxonomists for standard genome sequencing and annotation.</title>
        <authorList>
            <consortium name="The Broad Institute Genomics Platform"/>
            <consortium name="The Broad Institute Genome Sequencing Center for Infectious Disease"/>
            <person name="Wu L."/>
            <person name="Ma J."/>
        </authorList>
    </citation>
    <scope>NUCLEOTIDE SEQUENCE [LARGE SCALE GENOMIC DNA]</scope>
    <source>
        <strain evidence="2 3">SYNS20</strain>
    </source>
</reference>